<dbReference type="Pfam" id="PF01032">
    <property type="entry name" value="FecCD"/>
    <property type="match status" value="1"/>
</dbReference>
<accession>A0A7G9WDF3</accession>
<evidence type="ECO:0000313" key="9">
    <source>
        <dbReference type="EMBL" id="QNO16715.1"/>
    </source>
</evidence>
<gene>
    <name evidence="9" type="ORF">HYG86_14480</name>
</gene>
<dbReference type="SUPFAM" id="SSF81345">
    <property type="entry name" value="ABC transporter involved in vitamin B12 uptake, BtuC"/>
    <property type="match status" value="1"/>
</dbReference>
<dbReference type="FunFam" id="1.10.3470.10:FF:000001">
    <property type="entry name" value="Vitamin B12 ABC transporter permease BtuC"/>
    <property type="match status" value="1"/>
</dbReference>
<feature type="transmembrane region" description="Helical" evidence="8">
    <location>
        <begin position="16"/>
        <end position="37"/>
    </location>
</feature>
<keyword evidence="6 8" id="KW-1133">Transmembrane helix</keyword>
<dbReference type="AlphaFoldDB" id="A0A7G9WDF3"/>
<feature type="transmembrane region" description="Helical" evidence="8">
    <location>
        <begin position="249"/>
        <end position="276"/>
    </location>
</feature>
<dbReference type="CDD" id="cd06550">
    <property type="entry name" value="TM_ABC_iron-siderophores_like"/>
    <property type="match status" value="1"/>
</dbReference>
<comment type="similarity">
    <text evidence="2">Belongs to the binding-protein-dependent transport system permease family. FecCD subfamily.</text>
</comment>
<keyword evidence="3" id="KW-0813">Transport</keyword>
<dbReference type="GO" id="GO:0033214">
    <property type="term" value="P:siderophore-iron import into cell"/>
    <property type="evidence" value="ECO:0007669"/>
    <property type="project" value="TreeGrafter"/>
</dbReference>
<keyword evidence="7 8" id="KW-0472">Membrane</keyword>
<name>A0A7G9WDF3_ALKCA</name>
<feature type="transmembrane region" description="Helical" evidence="8">
    <location>
        <begin position="288"/>
        <end position="306"/>
    </location>
</feature>
<protein>
    <submittedName>
        <fullName evidence="9">Iron ABC transporter permease</fullName>
    </submittedName>
</protein>
<dbReference type="KEGG" id="acae:HYG86_14480"/>
<evidence type="ECO:0000256" key="8">
    <source>
        <dbReference type="SAM" id="Phobius"/>
    </source>
</evidence>
<evidence type="ECO:0000256" key="2">
    <source>
        <dbReference type="ARBA" id="ARBA00007935"/>
    </source>
</evidence>
<dbReference type="PANTHER" id="PTHR30472">
    <property type="entry name" value="FERRIC ENTEROBACTIN TRANSPORT SYSTEM PERMEASE PROTEIN"/>
    <property type="match status" value="1"/>
</dbReference>
<dbReference type="Proteomes" id="UP000516160">
    <property type="component" value="Chromosome"/>
</dbReference>
<sequence>MKFWRKLNSNLKNKKSTIFIFFIVTIFISLFSGRYSVKVDEILTLFQELPNFLLGNEITSNQSLVFYYIRLPRIILALVTGVVLGGTGVVFQGVFKNPLASPDVLGVTAGCTVGAAIAILLPFEGNLIIQVTAFVFGIVTVFITYGLAKASKNKNIVMLVLAGMVVSAFFSAMLSLIKYMADPFEQLPAIVFWTMGGFHRASWPRIQTLLITVLPCIIFLKSTSWKLNILCLGDEDAQGLGINVKRLRLIILSISAFMVASCISITGTVGWVALVVPHITRLYVGADHSRLLPMSMLVGGGFTVLMDTIARSLTTSEIPISILTAAIGAPVFAYLLIVKSTVEG</sequence>
<evidence type="ECO:0000256" key="3">
    <source>
        <dbReference type="ARBA" id="ARBA00022448"/>
    </source>
</evidence>
<comment type="subcellular location">
    <subcellularLocation>
        <location evidence="1">Cell membrane</location>
        <topology evidence="1">Multi-pass membrane protein</topology>
    </subcellularLocation>
</comment>
<evidence type="ECO:0000256" key="1">
    <source>
        <dbReference type="ARBA" id="ARBA00004651"/>
    </source>
</evidence>
<reference evidence="9 10" key="1">
    <citation type="submission" date="2020-07" db="EMBL/GenBank/DDBJ databases">
        <title>Alkalicella. sp. LB2 genome.</title>
        <authorList>
            <person name="Postec A."/>
            <person name="Quemeneur M."/>
        </authorList>
    </citation>
    <scope>NUCLEOTIDE SEQUENCE [LARGE SCALE GENOMIC DNA]</scope>
    <source>
        <strain evidence="9 10">LB2</strain>
    </source>
</reference>
<feature type="transmembrane region" description="Helical" evidence="8">
    <location>
        <begin position="104"/>
        <end position="121"/>
    </location>
</feature>
<keyword evidence="4" id="KW-1003">Cell membrane</keyword>
<dbReference type="Gene3D" id="1.10.3470.10">
    <property type="entry name" value="ABC transporter involved in vitamin B12 uptake, BtuC"/>
    <property type="match status" value="1"/>
</dbReference>
<keyword evidence="5 8" id="KW-0812">Transmembrane</keyword>
<feature type="transmembrane region" description="Helical" evidence="8">
    <location>
        <begin position="159"/>
        <end position="181"/>
    </location>
</feature>
<feature type="transmembrane region" description="Helical" evidence="8">
    <location>
        <begin position="127"/>
        <end position="147"/>
    </location>
</feature>
<dbReference type="GO" id="GO:0005886">
    <property type="term" value="C:plasma membrane"/>
    <property type="evidence" value="ECO:0007669"/>
    <property type="project" value="UniProtKB-SubCell"/>
</dbReference>
<dbReference type="EMBL" id="CP058559">
    <property type="protein sequence ID" value="QNO16715.1"/>
    <property type="molecule type" value="Genomic_DNA"/>
</dbReference>
<feature type="transmembrane region" description="Helical" evidence="8">
    <location>
        <begin position="74"/>
        <end position="95"/>
    </location>
</feature>
<keyword evidence="10" id="KW-1185">Reference proteome</keyword>
<organism evidence="9 10">
    <name type="scientific">Alkalicella caledoniensis</name>
    <dbReference type="NCBI Taxonomy" id="2731377"/>
    <lineage>
        <taxon>Bacteria</taxon>
        <taxon>Bacillati</taxon>
        <taxon>Bacillota</taxon>
        <taxon>Clostridia</taxon>
        <taxon>Eubacteriales</taxon>
        <taxon>Proteinivoracaceae</taxon>
        <taxon>Alkalicella</taxon>
    </lineage>
</organism>
<dbReference type="InterPro" id="IPR037294">
    <property type="entry name" value="ABC_BtuC-like"/>
</dbReference>
<evidence type="ECO:0000256" key="7">
    <source>
        <dbReference type="ARBA" id="ARBA00023136"/>
    </source>
</evidence>
<proteinExistence type="inferred from homology"/>
<evidence type="ECO:0000313" key="10">
    <source>
        <dbReference type="Proteomes" id="UP000516160"/>
    </source>
</evidence>
<feature type="transmembrane region" description="Helical" evidence="8">
    <location>
        <begin position="318"/>
        <end position="337"/>
    </location>
</feature>
<evidence type="ECO:0000256" key="4">
    <source>
        <dbReference type="ARBA" id="ARBA00022475"/>
    </source>
</evidence>
<feature type="transmembrane region" description="Helical" evidence="8">
    <location>
        <begin position="201"/>
        <end position="220"/>
    </location>
</feature>
<evidence type="ECO:0000256" key="6">
    <source>
        <dbReference type="ARBA" id="ARBA00022989"/>
    </source>
</evidence>
<evidence type="ECO:0000256" key="5">
    <source>
        <dbReference type="ARBA" id="ARBA00022692"/>
    </source>
</evidence>
<dbReference type="InterPro" id="IPR000522">
    <property type="entry name" value="ABC_transptr_permease_BtuC"/>
</dbReference>
<dbReference type="PANTHER" id="PTHR30472:SF70">
    <property type="entry name" value="MOLYBDATE IMPORT SYSTEM PERMEASE PROTEIN MOLB"/>
    <property type="match status" value="1"/>
</dbReference>
<dbReference type="GO" id="GO:0022857">
    <property type="term" value="F:transmembrane transporter activity"/>
    <property type="evidence" value="ECO:0007669"/>
    <property type="project" value="InterPro"/>
</dbReference>